<dbReference type="InParanoid" id="D0MTN2"/>
<dbReference type="RefSeq" id="XP_002908246.1">
    <property type="nucleotide sequence ID" value="XM_002908200.1"/>
</dbReference>
<accession>D0MTN2</accession>
<dbReference type="OMA" id="DFTENAE"/>
<dbReference type="Proteomes" id="UP000006643">
    <property type="component" value="Unassembled WGS sequence"/>
</dbReference>
<dbReference type="EMBL" id="DS028119">
    <property type="protein sequence ID" value="EEY61329.1"/>
    <property type="molecule type" value="Genomic_DNA"/>
</dbReference>
<organism evidence="2 3">
    <name type="scientific">Phytophthora infestans (strain T30-4)</name>
    <name type="common">Potato late blight agent</name>
    <dbReference type="NCBI Taxonomy" id="403677"/>
    <lineage>
        <taxon>Eukaryota</taxon>
        <taxon>Sar</taxon>
        <taxon>Stramenopiles</taxon>
        <taxon>Oomycota</taxon>
        <taxon>Peronosporomycetes</taxon>
        <taxon>Peronosporales</taxon>
        <taxon>Peronosporaceae</taxon>
        <taxon>Phytophthora</taxon>
    </lineage>
</organism>
<evidence type="ECO:0000313" key="3">
    <source>
        <dbReference type="Proteomes" id="UP000006643"/>
    </source>
</evidence>
<proteinExistence type="predicted"/>
<feature type="region of interest" description="Disordered" evidence="1">
    <location>
        <begin position="105"/>
        <end position="124"/>
    </location>
</feature>
<feature type="region of interest" description="Disordered" evidence="1">
    <location>
        <begin position="135"/>
        <end position="306"/>
    </location>
</feature>
<sequence length="306" mass="32782">MNSRNGRDTITTRRERDIFGNLMTPQNKRRLGTSHNWRARRSTVVLDQVTKRVTTIAQEVEIMKTKEVVQDDWQPSKIKFAAEESVCSFEKEVEVSKLLVFRPAGSTKAPERPPVKRHTGPLRSILRVRLPHRSAQENAPHPKAGDSSSAPPTVHATGRPAIDPITAPSERPSLTSEVSEDGTVGSPVFDTSKLSKIVSPTEKRKQGFSPPPCIPTSEQPPLDFTEEGDGDEDSGDGAAADSPVVALSPIVSEDGVSEEDEVSSCDAGAGKQTAEMAAPPSLSTGSKDGDPADMKAAAQQPTTISA</sequence>
<dbReference type="HOGENOM" id="CLU_910502_0_0_1"/>
<dbReference type="GeneID" id="9468944"/>
<feature type="compositionally biased region" description="Acidic residues" evidence="1">
    <location>
        <begin position="224"/>
        <end position="235"/>
    </location>
</feature>
<reference evidence="3" key="1">
    <citation type="journal article" date="2009" name="Nature">
        <title>Genome sequence and analysis of the Irish potato famine pathogen Phytophthora infestans.</title>
        <authorList>
            <consortium name="The Broad Institute Genome Sequencing Platform"/>
            <person name="Haas B.J."/>
            <person name="Kamoun S."/>
            <person name="Zody M.C."/>
            <person name="Jiang R.H."/>
            <person name="Handsaker R.E."/>
            <person name="Cano L.M."/>
            <person name="Grabherr M."/>
            <person name="Kodira C.D."/>
            <person name="Raffaele S."/>
            <person name="Torto-Alalibo T."/>
            <person name="Bozkurt T.O."/>
            <person name="Ah-Fong A.M."/>
            <person name="Alvarado L."/>
            <person name="Anderson V.L."/>
            <person name="Armstrong M.R."/>
            <person name="Avrova A."/>
            <person name="Baxter L."/>
            <person name="Beynon J."/>
            <person name="Boevink P.C."/>
            <person name="Bollmann S.R."/>
            <person name="Bos J.I."/>
            <person name="Bulone V."/>
            <person name="Cai G."/>
            <person name="Cakir C."/>
            <person name="Carrington J.C."/>
            <person name="Chawner M."/>
            <person name="Conti L."/>
            <person name="Costanzo S."/>
            <person name="Ewan R."/>
            <person name="Fahlgren N."/>
            <person name="Fischbach M.A."/>
            <person name="Fugelstad J."/>
            <person name="Gilroy E.M."/>
            <person name="Gnerre S."/>
            <person name="Green P.J."/>
            <person name="Grenville-Briggs L.J."/>
            <person name="Griffith J."/>
            <person name="Grunwald N.J."/>
            <person name="Horn K."/>
            <person name="Horner N.R."/>
            <person name="Hu C.H."/>
            <person name="Huitema E."/>
            <person name="Jeong D.H."/>
            <person name="Jones A.M."/>
            <person name="Jones J.D."/>
            <person name="Jones R.W."/>
            <person name="Karlsson E.K."/>
            <person name="Kunjeti S.G."/>
            <person name="Lamour K."/>
            <person name="Liu Z."/>
            <person name="Ma L."/>
            <person name="Maclean D."/>
            <person name="Chibucos M.C."/>
            <person name="McDonald H."/>
            <person name="McWalters J."/>
            <person name="Meijer H.J."/>
            <person name="Morgan W."/>
            <person name="Morris P.F."/>
            <person name="Munro C.A."/>
            <person name="O'Neill K."/>
            <person name="Ospina-Giraldo M."/>
            <person name="Pinzon A."/>
            <person name="Pritchard L."/>
            <person name="Ramsahoye B."/>
            <person name="Ren Q."/>
            <person name="Restrepo S."/>
            <person name="Roy S."/>
            <person name="Sadanandom A."/>
            <person name="Savidor A."/>
            <person name="Schornack S."/>
            <person name="Schwartz D.C."/>
            <person name="Schumann U.D."/>
            <person name="Schwessinger B."/>
            <person name="Seyer L."/>
            <person name="Sharpe T."/>
            <person name="Silvar C."/>
            <person name="Song J."/>
            <person name="Studholme D.J."/>
            <person name="Sykes S."/>
            <person name="Thines M."/>
            <person name="van de Vondervoort P.J."/>
            <person name="Phuntumart V."/>
            <person name="Wawra S."/>
            <person name="Weide R."/>
            <person name="Win J."/>
            <person name="Young C."/>
            <person name="Zhou S."/>
            <person name="Fry W."/>
            <person name="Meyers B.C."/>
            <person name="van West P."/>
            <person name="Ristaino J."/>
            <person name="Govers F."/>
            <person name="Birch P.R."/>
            <person name="Whisson S.C."/>
            <person name="Judelson H.S."/>
            <person name="Nusbaum C."/>
        </authorList>
    </citation>
    <scope>NUCLEOTIDE SEQUENCE [LARGE SCALE GENOMIC DNA]</scope>
    <source>
        <strain evidence="3">T30-4</strain>
    </source>
</reference>
<protein>
    <submittedName>
        <fullName evidence="2">Uncharacterized protein</fullName>
    </submittedName>
</protein>
<dbReference type="eggNOG" id="ENOG502S8C7">
    <property type="taxonomic scope" value="Eukaryota"/>
</dbReference>
<name>D0MTN2_PHYIT</name>
<dbReference type="AlphaFoldDB" id="D0MTN2"/>
<keyword evidence="3" id="KW-1185">Reference proteome</keyword>
<dbReference type="VEuPathDB" id="FungiDB:PITG_01617"/>
<evidence type="ECO:0000256" key="1">
    <source>
        <dbReference type="SAM" id="MobiDB-lite"/>
    </source>
</evidence>
<gene>
    <name evidence="2" type="ORF">PITG_01617</name>
</gene>
<evidence type="ECO:0000313" key="2">
    <source>
        <dbReference type="EMBL" id="EEY61329.1"/>
    </source>
</evidence>
<dbReference type="OrthoDB" id="166976at2759"/>
<dbReference type="KEGG" id="pif:PITG_01617"/>